<dbReference type="AlphaFoldDB" id="A0A370DJI4"/>
<gene>
    <name evidence="1" type="ORF">DIZ80_02975</name>
</gene>
<accession>A0A370DJI4</accession>
<dbReference type="InterPro" id="IPR007546">
    <property type="entry name" value="DUF503"/>
</dbReference>
<dbReference type="PANTHER" id="PTHR36441:SF1">
    <property type="entry name" value="DUF503 DOMAIN-CONTAINING PROTEIN"/>
    <property type="match status" value="1"/>
</dbReference>
<name>A0A370DJI4_9GAMM</name>
<sequence length="93" mass="10733">MHILLIKLNLHIPNAHSLKEKRRQIKSLKDRLSSRFNASIAEVDALDSWQKSVIGVCLLSVDKSYLDKQYGLIENVVLEYAELELISADREWL</sequence>
<reference evidence="1 2" key="1">
    <citation type="journal article" date="2018" name="ISME J.">
        <title>Endosymbiont genomes yield clues of tubeworm success.</title>
        <authorList>
            <person name="Li Y."/>
            <person name="Liles M.R."/>
            <person name="Halanych K.M."/>
        </authorList>
    </citation>
    <scope>NUCLEOTIDE SEQUENCE [LARGE SCALE GENOMIC DNA]</scope>
    <source>
        <strain evidence="1">A1464</strain>
    </source>
</reference>
<keyword evidence="2" id="KW-1185">Reference proteome</keyword>
<protein>
    <submittedName>
        <fullName evidence="1">DUF503 domain-containing protein</fullName>
    </submittedName>
</protein>
<comment type="caution">
    <text evidence="1">The sequence shown here is derived from an EMBL/GenBank/DDBJ whole genome shotgun (WGS) entry which is preliminary data.</text>
</comment>
<dbReference type="EMBL" id="QFXC01000007">
    <property type="protein sequence ID" value="RDH84457.1"/>
    <property type="molecule type" value="Genomic_DNA"/>
</dbReference>
<dbReference type="Gene3D" id="3.30.70.1120">
    <property type="entry name" value="TT1725-like"/>
    <property type="match status" value="1"/>
</dbReference>
<evidence type="ECO:0000313" key="2">
    <source>
        <dbReference type="Proteomes" id="UP000254266"/>
    </source>
</evidence>
<organism evidence="1 2">
    <name type="scientific">endosymbiont of Galathealinum brachiosum</name>
    <dbReference type="NCBI Taxonomy" id="2200906"/>
    <lineage>
        <taxon>Bacteria</taxon>
        <taxon>Pseudomonadati</taxon>
        <taxon>Pseudomonadota</taxon>
        <taxon>Gammaproteobacteria</taxon>
        <taxon>sulfur-oxidizing symbionts</taxon>
    </lineage>
</organism>
<dbReference type="Proteomes" id="UP000254266">
    <property type="component" value="Unassembled WGS sequence"/>
</dbReference>
<evidence type="ECO:0000313" key="1">
    <source>
        <dbReference type="EMBL" id="RDH84457.1"/>
    </source>
</evidence>
<dbReference type="InterPro" id="IPR036746">
    <property type="entry name" value="TT1725-like_sf"/>
</dbReference>
<dbReference type="SUPFAM" id="SSF103007">
    <property type="entry name" value="Hypothetical protein TT1725"/>
    <property type="match status" value="1"/>
</dbReference>
<proteinExistence type="predicted"/>
<dbReference type="PANTHER" id="PTHR36441">
    <property type="entry name" value="HYPOTHETICAL CYTOSOLIC PROTEIN"/>
    <property type="match status" value="1"/>
</dbReference>
<dbReference type="Pfam" id="PF04456">
    <property type="entry name" value="DUF503"/>
    <property type="match status" value="1"/>
</dbReference>